<feature type="region of interest" description="Disordered" evidence="1">
    <location>
        <begin position="117"/>
        <end position="185"/>
    </location>
</feature>
<evidence type="ECO:0000313" key="2">
    <source>
        <dbReference type="EMBL" id="CAK0828392.1"/>
    </source>
</evidence>
<dbReference type="Proteomes" id="UP001189429">
    <property type="component" value="Unassembled WGS sequence"/>
</dbReference>
<feature type="compositionally biased region" description="Basic residues" evidence="1">
    <location>
        <begin position="1"/>
        <end position="14"/>
    </location>
</feature>
<evidence type="ECO:0000313" key="3">
    <source>
        <dbReference type="Proteomes" id="UP001189429"/>
    </source>
</evidence>
<sequence>MGKMIMTRRTRKKGGPTLASRGWRSVERRLGAAARRRGLFPPRRRDRHHHFSEVRHDVDAVHSAHPALQGRRVQDREHGHPVALPGRHGQGKGQGQGGRWPLRRLADWELNPVHMGKGKGSDLWDDSMLEKDGHGKGKDKDKDKDKGKGKDKDKDKDGKGKDKDKKGKDKKGKDKKGKGKDPEEEKMLRELIAWDGSSWFGSRPTPSVYKTHKMPDSVLWEGGIKEIAHCKCIVVTRNPKDAMISLYRQEHDNSPPTFGGGPIHRAVVRLGRAFHHCLQGSWRAAARLLLEVARRVVEGEGDIPGQRPVDILRGLEEGQPCSG</sequence>
<organism evidence="2 3">
    <name type="scientific">Prorocentrum cordatum</name>
    <dbReference type="NCBI Taxonomy" id="2364126"/>
    <lineage>
        <taxon>Eukaryota</taxon>
        <taxon>Sar</taxon>
        <taxon>Alveolata</taxon>
        <taxon>Dinophyceae</taxon>
        <taxon>Prorocentrales</taxon>
        <taxon>Prorocentraceae</taxon>
        <taxon>Prorocentrum</taxon>
    </lineage>
</organism>
<evidence type="ECO:0008006" key="4">
    <source>
        <dbReference type="Google" id="ProtNLM"/>
    </source>
</evidence>
<keyword evidence="3" id="KW-1185">Reference proteome</keyword>
<feature type="compositionally biased region" description="Basic and acidic residues" evidence="1">
    <location>
        <begin position="51"/>
        <end position="62"/>
    </location>
</feature>
<feature type="compositionally biased region" description="Basic residues" evidence="1">
    <location>
        <begin position="168"/>
        <end position="178"/>
    </location>
</feature>
<proteinExistence type="predicted"/>
<feature type="compositionally biased region" description="Basic residues" evidence="1">
    <location>
        <begin position="34"/>
        <end position="50"/>
    </location>
</feature>
<feature type="compositionally biased region" description="Basic and acidic residues" evidence="1">
    <location>
        <begin position="128"/>
        <end position="167"/>
    </location>
</feature>
<dbReference type="Gene3D" id="3.40.50.300">
    <property type="entry name" value="P-loop containing nucleotide triphosphate hydrolases"/>
    <property type="match status" value="1"/>
</dbReference>
<feature type="region of interest" description="Disordered" evidence="1">
    <location>
        <begin position="1"/>
        <end position="22"/>
    </location>
</feature>
<name>A0ABN9SA66_9DINO</name>
<dbReference type="SUPFAM" id="SSF52540">
    <property type="entry name" value="P-loop containing nucleoside triphosphate hydrolases"/>
    <property type="match status" value="1"/>
</dbReference>
<evidence type="ECO:0000256" key="1">
    <source>
        <dbReference type="SAM" id="MobiDB-lite"/>
    </source>
</evidence>
<feature type="non-terminal residue" evidence="2">
    <location>
        <position position="323"/>
    </location>
</feature>
<protein>
    <recommendedName>
        <fullName evidence="4">Protein-tyrosine sulfotransferase</fullName>
    </recommendedName>
</protein>
<feature type="region of interest" description="Disordered" evidence="1">
    <location>
        <begin position="34"/>
        <end position="99"/>
    </location>
</feature>
<gene>
    <name evidence="2" type="ORF">PCOR1329_LOCUS27619</name>
</gene>
<accession>A0ABN9SA66</accession>
<reference evidence="2" key="1">
    <citation type="submission" date="2023-10" db="EMBL/GenBank/DDBJ databases">
        <authorList>
            <person name="Chen Y."/>
            <person name="Shah S."/>
            <person name="Dougan E. K."/>
            <person name="Thang M."/>
            <person name="Chan C."/>
        </authorList>
    </citation>
    <scope>NUCLEOTIDE SEQUENCE [LARGE SCALE GENOMIC DNA]</scope>
</reference>
<comment type="caution">
    <text evidence="2">The sequence shown here is derived from an EMBL/GenBank/DDBJ whole genome shotgun (WGS) entry which is preliminary data.</text>
</comment>
<dbReference type="EMBL" id="CAUYUJ010010015">
    <property type="protein sequence ID" value="CAK0828392.1"/>
    <property type="molecule type" value="Genomic_DNA"/>
</dbReference>
<dbReference type="InterPro" id="IPR027417">
    <property type="entry name" value="P-loop_NTPase"/>
</dbReference>